<keyword evidence="2" id="KW-1133">Transmembrane helix</keyword>
<accession>A0ABD2L9N8</accession>
<organism evidence="3 4">
    <name type="scientific">Heterodera trifolii</name>
    <dbReference type="NCBI Taxonomy" id="157864"/>
    <lineage>
        <taxon>Eukaryota</taxon>
        <taxon>Metazoa</taxon>
        <taxon>Ecdysozoa</taxon>
        <taxon>Nematoda</taxon>
        <taxon>Chromadorea</taxon>
        <taxon>Rhabditida</taxon>
        <taxon>Tylenchina</taxon>
        <taxon>Tylenchomorpha</taxon>
        <taxon>Tylenchoidea</taxon>
        <taxon>Heteroderidae</taxon>
        <taxon>Heteroderinae</taxon>
        <taxon>Heterodera</taxon>
    </lineage>
</organism>
<reference evidence="3 4" key="1">
    <citation type="submission" date="2024-10" db="EMBL/GenBank/DDBJ databases">
        <authorList>
            <person name="Kim D."/>
        </authorList>
    </citation>
    <scope>NUCLEOTIDE SEQUENCE [LARGE SCALE GENOMIC DNA]</scope>
    <source>
        <strain evidence="3">BH-2024</strain>
    </source>
</reference>
<keyword evidence="2" id="KW-0812">Transmembrane</keyword>
<evidence type="ECO:0000313" key="4">
    <source>
        <dbReference type="Proteomes" id="UP001620626"/>
    </source>
</evidence>
<evidence type="ECO:0000256" key="1">
    <source>
        <dbReference type="SAM" id="MobiDB-lite"/>
    </source>
</evidence>
<feature type="compositionally biased region" description="Low complexity" evidence="1">
    <location>
        <begin position="304"/>
        <end position="313"/>
    </location>
</feature>
<protein>
    <submittedName>
        <fullName evidence="3">Uncharacterized protein</fullName>
    </submittedName>
</protein>
<proteinExistence type="predicted"/>
<name>A0ABD2L9N8_9BILA</name>
<comment type="caution">
    <text evidence="3">The sequence shown here is derived from an EMBL/GenBank/DDBJ whole genome shotgun (WGS) entry which is preliminary data.</text>
</comment>
<dbReference type="EMBL" id="JBICBT010000514">
    <property type="protein sequence ID" value="KAL3111189.1"/>
    <property type="molecule type" value="Genomic_DNA"/>
</dbReference>
<evidence type="ECO:0000256" key="2">
    <source>
        <dbReference type="SAM" id="Phobius"/>
    </source>
</evidence>
<keyword evidence="4" id="KW-1185">Reference proteome</keyword>
<dbReference type="Proteomes" id="UP001620626">
    <property type="component" value="Unassembled WGS sequence"/>
</dbReference>
<keyword evidence="2" id="KW-0472">Membrane</keyword>
<feature type="transmembrane region" description="Helical" evidence="2">
    <location>
        <begin position="12"/>
        <end position="30"/>
    </location>
</feature>
<feature type="region of interest" description="Disordered" evidence="1">
    <location>
        <begin position="272"/>
        <end position="325"/>
    </location>
</feature>
<dbReference type="AlphaFoldDB" id="A0ABD2L9N8"/>
<evidence type="ECO:0000313" key="3">
    <source>
        <dbReference type="EMBL" id="KAL3111189.1"/>
    </source>
</evidence>
<sequence length="393" mass="45303">MHVLLNTFTMTIIIFLIVWRCVIVGSAVSIKTLNEVIETSFLINGNGDQPFDEQTNAGLIQCHGYFLKTPLLDLLDDNLSNFVELIVSIGFTKVHNFLKKNFKKKPNDFWNSLKESIANISFEARIVPEILCQTDNGSQDNRISCASSSSSKLSRSMFDDSNGAALGLILFPSCLSNQDKYHRWERLYNEEQRREFLEIEEEQIWREMPKRKKIMAQAERVGAALLYTLIHMEMSKLFENKQVKSESSNSSSWSAKSVRALSQLREKFKRVEKTAVSRRANSESSSRHSNHANDNDEACCSHGNNNNVNYNNENDTENSGVETNTNINNEKGVIADKIYFPFWVRNAEKAFRMRFETEKEKLLADLEKIPHREFNNVIECVDKWENMIMRDVK</sequence>
<gene>
    <name evidence="3" type="ORF">niasHT_019150</name>
</gene>